<dbReference type="EMBL" id="BAABDH010000003">
    <property type="protein sequence ID" value="GAA3919105.1"/>
    <property type="molecule type" value="Genomic_DNA"/>
</dbReference>
<proteinExistence type="predicted"/>
<protein>
    <submittedName>
        <fullName evidence="1">Uncharacterized protein</fullName>
    </submittedName>
</protein>
<organism evidence="1 2">
    <name type="scientific">Hymenobacter algoricola</name>
    <dbReference type="NCBI Taxonomy" id="486267"/>
    <lineage>
        <taxon>Bacteria</taxon>
        <taxon>Pseudomonadati</taxon>
        <taxon>Bacteroidota</taxon>
        <taxon>Cytophagia</taxon>
        <taxon>Cytophagales</taxon>
        <taxon>Hymenobacteraceae</taxon>
        <taxon>Hymenobacter</taxon>
    </lineage>
</organism>
<comment type="caution">
    <text evidence="1">The sequence shown here is derived from an EMBL/GenBank/DDBJ whole genome shotgun (WGS) entry which is preliminary data.</text>
</comment>
<accession>A0ABP7MED9</accession>
<evidence type="ECO:0000313" key="1">
    <source>
        <dbReference type="EMBL" id="GAA3919105.1"/>
    </source>
</evidence>
<reference evidence="2" key="1">
    <citation type="journal article" date="2019" name="Int. J. Syst. Evol. Microbiol.">
        <title>The Global Catalogue of Microorganisms (GCM) 10K type strain sequencing project: providing services to taxonomists for standard genome sequencing and annotation.</title>
        <authorList>
            <consortium name="The Broad Institute Genomics Platform"/>
            <consortium name="The Broad Institute Genome Sequencing Center for Infectious Disease"/>
            <person name="Wu L."/>
            <person name="Ma J."/>
        </authorList>
    </citation>
    <scope>NUCLEOTIDE SEQUENCE [LARGE SCALE GENOMIC DNA]</scope>
    <source>
        <strain evidence="2">JCM 17214</strain>
    </source>
</reference>
<sequence length="39" mass="4359">MSFLLFTGLVAATALLILNTFDSLKKTLQPVPVRVRNNR</sequence>
<evidence type="ECO:0000313" key="2">
    <source>
        <dbReference type="Proteomes" id="UP001499909"/>
    </source>
</evidence>
<keyword evidence="2" id="KW-1185">Reference proteome</keyword>
<gene>
    <name evidence="1" type="ORF">GCM10022406_02040</name>
</gene>
<name>A0ABP7MED9_9BACT</name>
<dbReference type="Proteomes" id="UP001499909">
    <property type="component" value="Unassembled WGS sequence"/>
</dbReference>